<dbReference type="RefSeq" id="WP_216923821.1">
    <property type="nucleotide sequence ID" value="NZ_JAHOPC010000002.1"/>
</dbReference>
<dbReference type="PANTHER" id="PTHR48085">
    <property type="entry name" value="CADMIUM/ZINC-TRANSPORTING ATPASE HMA2-RELATED"/>
    <property type="match status" value="1"/>
</dbReference>
<evidence type="ECO:0000256" key="6">
    <source>
        <dbReference type="RuleBase" id="RU362081"/>
    </source>
</evidence>
<dbReference type="PROSITE" id="PS00154">
    <property type="entry name" value="ATPASE_E1_E2"/>
    <property type="match status" value="1"/>
</dbReference>
<evidence type="ECO:0000256" key="3">
    <source>
        <dbReference type="ARBA" id="ARBA00022692"/>
    </source>
</evidence>
<gene>
    <name evidence="9" type="primary">cadA</name>
    <name evidence="9" type="ORF">KSW38_05795</name>
</gene>
<keyword evidence="5 6" id="KW-0472">Membrane</keyword>
<comment type="caution">
    <text evidence="9">The sequence shown here is derived from an EMBL/GenBank/DDBJ whole genome shotgun (WGS) entry which is preliminary data.</text>
</comment>
<evidence type="ECO:0000256" key="4">
    <source>
        <dbReference type="ARBA" id="ARBA00022989"/>
    </source>
</evidence>
<sequence length="622" mass="63898">MLGVAALAISGNNAAAQGTATIYALSVALYRAGSMVKGLFQGRWGIDLLAVTAICSTAVVGEYIASLVIVLMLTGGEALEDFAHGRATRELRSLLERTPRIAHREEAGGVVEEVGVDIVGPGDILLVKPAETVPVDGRLLSDAGTFDESALTGESLPAERLAGDLLLSGSVNGADAIRMVATSSASDSQYSQVVALVREAAASRAPTVRLADRYAVPFTLIAFVLAGAAWWLSQDPVRFVQVLVVATPCPLLIAAPVAFLAGTSRAAKAGVIIKDAGTLEQLSRVKTAVFDKTGTLTQGRPVLTGIRLAAGAVLSQDDLLQLAASAEQYSSHIFAASVIAAARERGLPLLPATGASEHATNGVGAHVGSRRVLVGKPGFIKENTTGFERTPLEGGQLAVYVGVGEKFAGTLIMSDPLRANAVETLAELRRLGVTQTMLLTGDTSSTAQHIADSAGIGNVQAECLPSDKVAAVAAIPVRPVMMVGDGVNDAPVLAAADVGIAMGAKGATAASESADVVIMLDDLSRAALAVDIGQYTMRIARLSIWTGILLSFGLMAVATLGVIPAVAGALLQEFVDLATILNALRALGRRPGNRRPTAQAPAVSSARVRPQVQSDGPGPALE</sequence>
<keyword evidence="3 6" id="KW-0812">Transmembrane</keyword>
<comment type="similarity">
    <text evidence="2 6">Belongs to the cation transport ATPase (P-type) (TC 3.A.3) family. Type IB subfamily.</text>
</comment>
<proteinExistence type="inferred from homology"/>
<dbReference type="NCBIfam" id="TIGR01525">
    <property type="entry name" value="ATPase-IB_hvy"/>
    <property type="match status" value="1"/>
</dbReference>
<name>A0ABS6I241_9MICC</name>
<evidence type="ECO:0000313" key="10">
    <source>
        <dbReference type="Proteomes" id="UP000824166"/>
    </source>
</evidence>
<dbReference type="NCBIfam" id="TIGR01512">
    <property type="entry name" value="ATPase-IB2_Cd"/>
    <property type="match status" value="1"/>
</dbReference>
<keyword evidence="10" id="KW-1185">Reference proteome</keyword>
<dbReference type="InterPro" id="IPR059000">
    <property type="entry name" value="ATPase_P-type_domA"/>
</dbReference>
<accession>A0ABS6I241</accession>
<feature type="domain" description="P-type ATPase A" evidence="8">
    <location>
        <begin position="98"/>
        <end position="197"/>
    </location>
</feature>
<dbReference type="Proteomes" id="UP000824166">
    <property type="component" value="Unassembled WGS sequence"/>
</dbReference>
<dbReference type="PANTHER" id="PTHR48085:SF5">
    <property type="entry name" value="CADMIUM_ZINC-TRANSPORTING ATPASE HMA4-RELATED"/>
    <property type="match status" value="1"/>
</dbReference>
<protein>
    <submittedName>
        <fullName evidence="9">Cadmium-translocating P-type ATPase</fullName>
    </submittedName>
</protein>
<evidence type="ECO:0000256" key="1">
    <source>
        <dbReference type="ARBA" id="ARBA00004141"/>
    </source>
</evidence>
<reference evidence="9 10" key="1">
    <citation type="submission" date="2021-06" db="EMBL/GenBank/DDBJ databases">
        <authorList>
            <person name="Jeong J.W."/>
        </authorList>
    </citation>
    <scope>NUCLEOTIDE SEQUENCE [LARGE SCALE GENOMIC DNA]</scope>
    <source>
        <strain evidence="9 10">MMS21-TAE1-1</strain>
    </source>
</reference>
<evidence type="ECO:0000313" key="9">
    <source>
        <dbReference type="EMBL" id="MBU8865801.1"/>
    </source>
</evidence>
<evidence type="ECO:0000256" key="2">
    <source>
        <dbReference type="ARBA" id="ARBA00006024"/>
    </source>
</evidence>
<keyword evidence="6" id="KW-0547">Nucleotide-binding</keyword>
<keyword evidence="6" id="KW-1003">Cell membrane</keyword>
<comment type="subcellular location">
    <subcellularLocation>
        <location evidence="6">Cell membrane</location>
    </subcellularLocation>
    <subcellularLocation>
        <location evidence="1">Membrane</location>
        <topology evidence="1">Multi-pass membrane protein</topology>
    </subcellularLocation>
</comment>
<evidence type="ECO:0000259" key="8">
    <source>
        <dbReference type="Pfam" id="PF00122"/>
    </source>
</evidence>
<dbReference type="InterPro" id="IPR051014">
    <property type="entry name" value="Cation_Transport_ATPase_IB"/>
</dbReference>
<dbReference type="Pfam" id="PF00122">
    <property type="entry name" value="E1-E2_ATPase"/>
    <property type="match status" value="1"/>
</dbReference>
<dbReference type="InterPro" id="IPR001757">
    <property type="entry name" value="P_typ_ATPase"/>
</dbReference>
<dbReference type="Pfam" id="PF00702">
    <property type="entry name" value="Hydrolase"/>
    <property type="match status" value="1"/>
</dbReference>
<dbReference type="NCBIfam" id="TIGR01494">
    <property type="entry name" value="ATPase_P-type"/>
    <property type="match status" value="1"/>
</dbReference>
<keyword evidence="6" id="KW-0479">Metal-binding</keyword>
<feature type="transmembrane region" description="Helical" evidence="6">
    <location>
        <begin position="214"/>
        <end position="233"/>
    </location>
</feature>
<feature type="transmembrane region" description="Helical" evidence="6">
    <location>
        <begin position="542"/>
        <end position="563"/>
    </location>
</feature>
<dbReference type="InterPro" id="IPR027256">
    <property type="entry name" value="P-typ_ATPase_IB"/>
</dbReference>
<keyword evidence="4 6" id="KW-1133">Transmembrane helix</keyword>
<feature type="region of interest" description="Disordered" evidence="7">
    <location>
        <begin position="592"/>
        <end position="622"/>
    </location>
</feature>
<feature type="transmembrane region" description="Helical" evidence="6">
    <location>
        <begin position="239"/>
        <end position="261"/>
    </location>
</feature>
<evidence type="ECO:0000256" key="5">
    <source>
        <dbReference type="ARBA" id="ARBA00023136"/>
    </source>
</evidence>
<dbReference type="InterPro" id="IPR018303">
    <property type="entry name" value="ATPase_P-typ_P_site"/>
</dbReference>
<keyword evidence="6" id="KW-0067">ATP-binding</keyword>
<feature type="transmembrane region" description="Helical" evidence="6">
    <location>
        <begin position="48"/>
        <end position="73"/>
    </location>
</feature>
<organism evidence="9 10">
    <name type="scientific">Paenarthrobacter aromaticivorans</name>
    <dbReference type="NCBI Taxonomy" id="2849150"/>
    <lineage>
        <taxon>Bacteria</taxon>
        <taxon>Bacillati</taxon>
        <taxon>Actinomycetota</taxon>
        <taxon>Actinomycetes</taxon>
        <taxon>Micrococcales</taxon>
        <taxon>Micrococcaceae</taxon>
        <taxon>Paenarthrobacter</taxon>
    </lineage>
</organism>
<evidence type="ECO:0000256" key="7">
    <source>
        <dbReference type="SAM" id="MobiDB-lite"/>
    </source>
</evidence>
<dbReference type="EMBL" id="JAHOPC010000002">
    <property type="protein sequence ID" value="MBU8865801.1"/>
    <property type="molecule type" value="Genomic_DNA"/>
</dbReference>